<dbReference type="PANTHER" id="PTHR21082:SF4">
    <property type="entry name" value="PROTEIN INTURNED"/>
    <property type="match status" value="1"/>
</dbReference>
<evidence type="ECO:0000313" key="1">
    <source>
        <dbReference type="EMBL" id="KAL0189699.1"/>
    </source>
</evidence>
<evidence type="ECO:0000313" key="2">
    <source>
        <dbReference type="Proteomes" id="UP001529510"/>
    </source>
</evidence>
<dbReference type="Proteomes" id="UP001529510">
    <property type="component" value="Unassembled WGS sequence"/>
</dbReference>
<reference evidence="1 2" key="1">
    <citation type="submission" date="2024-05" db="EMBL/GenBank/DDBJ databases">
        <title>Genome sequencing and assembly of Indian major carp, Cirrhinus mrigala (Hamilton, 1822).</title>
        <authorList>
            <person name="Mohindra V."/>
            <person name="Chowdhury L.M."/>
            <person name="Lal K."/>
            <person name="Jena J.K."/>
        </authorList>
    </citation>
    <scope>NUCLEOTIDE SEQUENCE [LARGE SCALE GENOMIC DNA]</scope>
    <source>
        <strain evidence="1">CM1030</strain>
        <tissue evidence="1">Blood</tissue>
    </source>
</reference>
<comment type="caution">
    <text evidence="1">The sequence shown here is derived from an EMBL/GenBank/DDBJ whole genome shotgun (WGS) entry which is preliminary data.</text>
</comment>
<dbReference type="AlphaFoldDB" id="A0ABD0QU26"/>
<feature type="non-terminal residue" evidence="1">
    <location>
        <position position="1"/>
    </location>
</feature>
<sequence>CFCEEENAPRLDHFFCLFFQQLIQPPPTPDISGSLFLDGLPAVRWLTLPADIK</sequence>
<accession>A0ABD0QU26</accession>
<keyword evidence="2" id="KW-1185">Reference proteome</keyword>
<name>A0ABD0QU26_CIRMR</name>
<gene>
    <name evidence="1" type="ORF">M9458_016798</name>
</gene>
<protein>
    <submittedName>
        <fullName evidence="1">Uncharacterized protein</fullName>
    </submittedName>
</protein>
<organism evidence="1 2">
    <name type="scientific">Cirrhinus mrigala</name>
    <name type="common">Mrigala</name>
    <dbReference type="NCBI Taxonomy" id="683832"/>
    <lineage>
        <taxon>Eukaryota</taxon>
        <taxon>Metazoa</taxon>
        <taxon>Chordata</taxon>
        <taxon>Craniata</taxon>
        <taxon>Vertebrata</taxon>
        <taxon>Euteleostomi</taxon>
        <taxon>Actinopterygii</taxon>
        <taxon>Neopterygii</taxon>
        <taxon>Teleostei</taxon>
        <taxon>Ostariophysi</taxon>
        <taxon>Cypriniformes</taxon>
        <taxon>Cyprinidae</taxon>
        <taxon>Labeoninae</taxon>
        <taxon>Labeonini</taxon>
        <taxon>Cirrhinus</taxon>
    </lineage>
</organism>
<feature type="non-terminal residue" evidence="1">
    <location>
        <position position="53"/>
    </location>
</feature>
<dbReference type="EMBL" id="JAMKFB020000007">
    <property type="protein sequence ID" value="KAL0189699.1"/>
    <property type="molecule type" value="Genomic_DNA"/>
</dbReference>
<proteinExistence type="predicted"/>
<dbReference type="InterPro" id="IPR039151">
    <property type="entry name" value="INTU"/>
</dbReference>
<dbReference type="PANTHER" id="PTHR21082">
    <property type="entry name" value="PROTEIN INTURNED"/>
    <property type="match status" value="1"/>
</dbReference>